<sequence length="543" mass="60820">MAEAGAHSTEHKANIVESIVTPAVPDCSLCRRIDGSGTLPKRLIVCCDGTFNASNQGVESNPTNIARLSRCIANVGYAKDGKTKMPQITYYQAGIGTDTTASAYTKARQGGFGAGLNGKVCEAYNYITNNYGPGDELFIFGFSRGAYTARVLASFICNFGLLTPGMMEDYFDEIFEAYKKRGYSEHNFEEMAWARAKATPGELGLELNSPPTTRYDCIKRWTHMHVKIKCVGVFDTVGSVGMSGYQQQPGQDIDWHSTALHPKIEYAFQALALDENRGNFSPTLWYQYDQTEAAGTVLKQCWFPGYHGDVGGHSDPVWCTNSVDSLSFAWMIDQLTAENLLQFSKPQLYYPVLKRVHEGVVNAVATKAPKNTEEASERRIQWSDGVLTQTNKLTYKFSSFVATRRLWYTRTPGHWKMANGADVPVCQLHETIHPSVSHRMRQKELEYQPEGFSKKEWQYRAKPNGSGHEWVRTVDGKEIAVIPEYELLNIEKQKFENHNLWSGSLEAYLAPADVLGTEKFDSLKADVIEQGKVLHAAFQLRNE</sequence>
<dbReference type="OrthoDB" id="3057168at2759"/>
<organism evidence="2 3">
    <name type="scientific">Cercospora kikuchii</name>
    <dbReference type="NCBI Taxonomy" id="84275"/>
    <lineage>
        <taxon>Eukaryota</taxon>
        <taxon>Fungi</taxon>
        <taxon>Dikarya</taxon>
        <taxon>Ascomycota</taxon>
        <taxon>Pezizomycotina</taxon>
        <taxon>Dothideomycetes</taxon>
        <taxon>Dothideomycetidae</taxon>
        <taxon>Mycosphaerellales</taxon>
        <taxon>Mycosphaerellaceae</taxon>
        <taxon>Cercospora</taxon>
    </lineage>
</organism>
<gene>
    <name evidence="2" type="ORF">CKM354_000697400</name>
</gene>
<evidence type="ECO:0000313" key="2">
    <source>
        <dbReference type="EMBL" id="GIZ43758.1"/>
    </source>
</evidence>
<dbReference type="RefSeq" id="XP_044658245.1">
    <property type="nucleotide sequence ID" value="XM_044802310.1"/>
</dbReference>
<dbReference type="Proteomes" id="UP000825890">
    <property type="component" value="Unassembled WGS sequence"/>
</dbReference>
<keyword evidence="3" id="KW-1185">Reference proteome</keyword>
<reference evidence="2 3" key="1">
    <citation type="submission" date="2021-01" db="EMBL/GenBank/DDBJ databases">
        <title>Cercospora kikuchii MAFF 305040 whole genome shotgun sequence.</title>
        <authorList>
            <person name="Kashiwa T."/>
            <person name="Suzuki T."/>
        </authorList>
    </citation>
    <scope>NUCLEOTIDE SEQUENCE [LARGE SCALE GENOMIC DNA]</scope>
    <source>
        <strain evidence="2 3">MAFF 305040</strain>
    </source>
</reference>
<evidence type="ECO:0000313" key="3">
    <source>
        <dbReference type="Proteomes" id="UP000825890"/>
    </source>
</evidence>
<dbReference type="AlphaFoldDB" id="A0A9P3FDX2"/>
<protein>
    <recommendedName>
        <fullName evidence="1">T6SS Phospholipase effector Tle1-like catalytic domain-containing protein</fullName>
    </recommendedName>
</protein>
<accession>A0A9P3FDX2</accession>
<dbReference type="Pfam" id="PF09994">
    <property type="entry name" value="T6SS_Tle1-like_cat"/>
    <property type="match status" value="1"/>
</dbReference>
<dbReference type="InterPro" id="IPR018712">
    <property type="entry name" value="Tle1-like_cat"/>
</dbReference>
<dbReference type="GeneID" id="68292549"/>
<dbReference type="PANTHER" id="PTHR33840">
    <property type="match status" value="1"/>
</dbReference>
<proteinExistence type="predicted"/>
<dbReference type="PANTHER" id="PTHR33840:SF1">
    <property type="entry name" value="TLE1 PHOSPHOLIPASE DOMAIN-CONTAINING PROTEIN"/>
    <property type="match status" value="1"/>
</dbReference>
<dbReference type="EMBL" id="BOLY01000004">
    <property type="protein sequence ID" value="GIZ43758.1"/>
    <property type="molecule type" value="Genomic_DNA"/>
</dbReference>
<evidence type="ECO:0000259" key="1">
    <source>
        <dbReference type="Pfam" id="PF09994"/>
    </source>
</evidence>
<comment type="caution">
    <text evidence="2">The sequence shown here is derived from an EMBL/GenBank/DDBJ whole genome shotgun (WGS) entry which is preliminary data.</text>
</comment>
<name>A0A9P3FDX2_9PEZI</name>
<feature type="domain" description="T6SS Phospholipase effector Tle1-like catalytic" evidence="1">
    <location>
        <begin position="41"/>
        <end position="334"/>
    </location>
</feature>